<dbReference type="InterPro" id="IPR036291">
    <property type="entry name" value="NAD(P)-bd_dom_sf"/>
</dbReference>
<dbReference type="GO" id="GO:0048038">
    <property type="term" value="F:quinone binding"/>
    <property type="evidence" value="ECO:0007669"/>
    <property type="project" value="TreeGrafter"/>
</dbReference>
<dbReference type="EMBL" id="JAVRQU010000018">
    <property type="protein sequence ID" value="KAK5692839.1"/>
    <property type="molecule type" value="Genomic_DNA"/>
</dbReference>
<dbReference type="PANTHER" id="PTHR42760:SF83">
    <property type="entry name" value="(3R)-3-HYDROXYACYL-COA DEHYDROGENASE"/>
    <property type="match status" value="1"/>
</dbReference>
<organism evidence="4 5">
    <name type="scientific">Elasticomyces elasticus</name>
    <dbReference type="NCBI Taxonomy" id="574655"/>
    <lineage>
        <taxon>Eukaryota</taxon>
        <taxon>Fungi</taxon>
        <taxon>Dikarya</taxon>
        <taxon>Ascomycota</taxon>
        <taxon>Pezizomycotina</taxon>
        <taxon>Dothideomycetes</taxon>
        <taxon>Dothideomycetidae</taxon>
        <taxon>Mycosphaerellales</taxon>
        <taxon>Teratosphaeriaceae</taxon>
        <taxon>Elasticomyces</taxon>
    </lineage>
</organism>
<evidence type="ECO:0008006" key="6">
    <source>
        <dbReference type="Google" id="ProtNLM"/>
    </source>
</evidence>
<dbReference type="GO" id="GO:0006633">
    <property type="term" value="P:fatty acid biosynthetic process"/>
    <property type="evidence" value="ECO:0007669"/>
    <property type="project" value="TreeGrafter"/>
</dbReference>
<dbReference type="PRINTS" id="PR00080">
    <property type="entry name" value="SDRFAMILY"/>
</dbReference>
<dbReference type="Gene3D" id="3.40.50.720">
    <property type="entry name" value="NAD(P)-binding Rossmann-like Domain"/>
    <property type="match status" value="1"/>
</dbReference>
<comment type="similarity">
    <text evidence="1">Belongs to the short-chain dehydrogenases/reductases (SDR) family.</text>
</comment>
<evidence type="ECO:0000313" key="4">
    <source>
        <dbReference type="EMBL" id="KAK5692839.1"/>
    </source>
</evidence>
<dbReference type="SUPFAM" id="SSF51735">
    <property type="entry name" value="NAD(P)-binding Rossmann-fold domains"/>
    <property type="match status" value="1"/>
</dbReference>
<reference evidence="4" key="1">
    <citation type="submission" date="2023-08" db="EMBL/GenBank/DDBJ databases">
        <title>Black Yeasts Isolated from many extreme environments.</title>
        <authorList>
            <person name="Coleine C."/>
            <person name="Stajich J.E."/>
            <person name="Selbmann L."/>
        </authorList>
    </citation>
    <scope>NUCLEOTIDE SEQUENCE</scope>
    <source>
        <strain evidence="4">CCFEE 5810</strain>
    </source>
</reference>
<dbReference type="GO" id="GO:0016616">
    <property type="term" value="F:oxidoreductase activity, acting on the CH-OH group of donors, NAD or NADP as acceptor"/>
    <property type="evidence" value="ECO:0007669"/>
    <property type="project" value="TreeGrafter"/>
</dbReference>
<gene>
    <name evidence="4" type="ORF">LTR97_010315</name>
</gene>
<dbReference type="Pfam" id="PF13561">
    <property type="entry name" value="adh_short_C2"/>
    <property type="match status" value="1"/>
</dbReference>
<dbReference type="InterPro" id="IPR002347">
    <property type="entry name" value="SDR_fam"/>
</dbReference>
<evidence type="ECO:0000313" key="5">
    <source>
        <dbReference type="Proteomes" id="UP001310594"/>
    </source>
</evidence>
<protein>
    <recommendedName>
        <fullName evidence="6">NAD(P)-binding protein</fullName>
    </recommendedName>
</protein>
<dbReference type="FunFam" id="3.40.50.720:FF:000084">
    <property type="entry name" value="Short-chain dehydrogenase reductase"/>
    <property type="match status" value="1"/>
</dbReference>
<dbReference type="PANTHER" id="PTHR42760">
    <property type="entry name" value="SHORT-CHAIN DEHYDROGENASES/REDUCTASES FAMILY MEMBER"/>
    <property type="match status" value="1"/>
</dbReference>
<sequence>MAYNFDGKVCIITGASSGIGRATAQKIASLGAKLALSDINQPGLEETNTLCGGSHTIKTFDVGSSAACNDFIDGVISDLGRVDFLFNCAGVNPTAYSLTDTTDEYYDKLMNTNLRGTYNMTRAAMPHLQAGTAIVNTSSIMGVTASANYAIYCATKFGVVGFTKAMAMELGPKQVRVNAVAPGYINTPTNAGVIEGPVTVAEQEKKVAMGRMGTAGEIADVVAFLFSNESRYMNGSIVEINGGRT</sequence>
<dbReference type="CDD" id="cd05233">
    <property type="entry name" value="SDR_c"/>
    <property type="match status" value="1"/>
</dbReference>
<keyword evidence="3" id="KW-0560">Oxidoreductase</keyword>
<accession>A0AAN7W0A6</accession>
<evidence type="ECO:0000256" key="3">
    <source>
        <dbReference type="ARBA" id="ARBA00023002"/>
    </source>
</evidence>
<dbReference type="AlphaFoldDB" id="A0AAN7W0A6"/>
<dbReference type="PRINTS" id="PR00081">
    <property type="entry name" value="GDHRDH"/>
</dbReference>
<evidence type="ECO:0000256" key="1">
    <source>
        <dbReference type="ARBA" id="ARBA00006484"/>
    </source>
</evidence>
<evidence type="ECO:0000256" key="2">
    <source>
        <dbReference type="ARBA" id="ARBA00022857"/>
    </source>
</evidence>
<dbReference type="Proteomes" id="UP001310594">
    <property type="component" value="Unassembled WGS sequence"/>
</dbReference>
<dbReference type="PROSITE" id="PS00061">
    <property type="entry name" value="ADH_SHORT"/>
    <property type="match status" value="1"/>
</dbReference>
<comment type="caution">
    <text evidence="4">The sequence shown here is derived from an EMBL/GenBank/DDBJ whole genome shotgun (WGS) entry which is preliminary data.</text>
</comment>
<proteinExistence type="inferred from homology"/>
<dbReference type="InterPro" id="IPR020904">
    <property type="entry name" value="Sc_DH/Rdtase_CS"/>
</dbReference>
<keyword evidence="2" id="KW-0521">NADP</keyword>
<name>A0AAN7W0A6_9PEZI</name>